<reference evidence="2" key="1">
    <citation type="submission" date="2023-03" db="EMBL/GenBank/DDBJ databases">
        <title>Chromosome-scale reference genome and RAD-based genetic map of yellow starthistle (Centaurea solstitialis) reveal putative structural variation and QTLs associated with invader traits.</title>
        <authorList>
            <person name="Reatini B."/>
            <person name="Cang F.A."/>
            <person name="Jiang Q."/>
            <person name="Mckibben M.T.W."/>
            <person name="Barker M.S."/>
            <person name="Rieseberg L.H."/>
            <person name="Dlugosch K.M."/>
        </authorList>
    </citation>
    <scope>NUCLEOTIDE SEQUENCE</scope>
    <source>
        <strain evidence="2">CAN-66</strain>
        <tissue evidence="2">Leaf</tissue>
    </source>
</reference>
<evidence type="ECO:0000313" key="2">
    <source>
        <dbReference type="EMBL" id="KAJ9547253.1"/>
    </source>
</evidence>
<sequence>MATQGKFCFENMKNGTGVVNMEIIQTANCHMTKRHEHQASLFLFSYVRVFVCVLCFKALSSCLNRLSHEPCPFNNLKYLKINKQKDRIVEMPAEVINYVLESSPSATFIIDLPQVPQKRSWNEVDTGIMAKKLANLNEDRKQSKTTEVYRSRSSQEALSSSPDQLPHEPSSFNNLKHLNQTDPIPRTPNEVRNHLFESSSSATSIIDLSQ</sequence>
<organism evidence="2 3">
    <name type="scientific">Centaurea solstitialis</name>
    <name type="common">yellow star-thistle</name>
    <dbReference type="NCBI Taxonomy" id="347529"/>
    <lineage>
        <taxon>Eukaryota</taxon>
        <taxon>Viridiplantae</taxon>
        <taxon>Streptophyta</taxon>
        <taxon>Embryophyta</taxon>
        <taxon>Tracheophyta</taxon>
        <taxon>Spermatophyta</taxon>
        <taxon>Magnoliopsida</taxon>
        <taxon>eudicotyledons</taxon>
        <taxon>Gunneridae</taxon>
        <taxon>Pentapetalae</taxon>
        <taxon>asterids</taxon>
        <taxon>campanulids</taxon>
        <taxon>Asterales</taxon>
        <taxon>Asteraceae</taxon>
        <taxon>Carduoideae</taxon>
        <taxon>Cardueae</taxon>
        <taxon>Centaureinae</taxon>
        <taxon>Centaurea</taxon>
    </lineage>
</organism>
<feature type="region of interest" description="Disordered" evidence="1">
    <location>
        <begin position="139"/>
        <end position="191"/>
    </location>
</feature>
<feature type="compositionally biased region" description="Low complexity" evidence="1">
    <location>
        <begin position="151"/>
        <end position="161"/>
    </location>
</feature>
<name>A0AA38TAI4_9ASTR</name>
<accession>A0AA38TAI4</accession>
<feature type="compositionally biased region" description="Polar residues" evidence="1">
    <location>
        <begin position="170"/>
        <end position="182"/>
    </location>
</feature>
<dbReference type="Proteomes" id="UP001172457">
    <property type="component" value="Chromosome 5"/>
</dbReference>
<gene>
    <name evidence="2" type="ORF">OSB04_019796</name>
</gene>
<proteinExistence type="predicted"/>
<protein>
    <submittedName>
        <fullName evidence="2">Uncharacterized protein</fullName>
    </submittedName>
</protein>
<dbReference type="EMBL" id="JARYMX010000005">
    <property type="protein sequence ID" value="KAJ9547253.1"/>
    <property type="molecule type" value="Genomic_DNA"/>
</dbReference>
<keyword evidence="3" id="KW-1185">Reference proteome</keyword>
<feature type="non-terminal residue" evidence="2">
    <location>
        <position position="1"/>
    </location>
</feature>
<evidence type="ECO:0000256" key="1">
    <source>
        <dbReference type="SAM" id="MobiDB-lite"/>
    </source>
</evidence>
<feature type="compositionally biased region" description="Basic and acidic residues" evidence="1">
    <location>
        <begin position="139"/>
        <end position="150"/>
    </location>
</feature>
<evidence type="ECO:0000313" key="3">
    <source>
        <dbReference type="Proteomes" id="UP001172457"/>
    </source>
</evidence>
<comment type="caution">
    <text evidence="2">The sequence shown here is derived from an EMBL/GenBank/DDBJ whole genome shotgun (WGS) entry which is preliminary data.</text>
</comment>
<dbReference type="AlphaFoldDB" id="A0AA38TAI4"/>